<evidence type="ECO:0000313" key="3">
    <source>
        <dbReference type="Proteomes" id="UP000316727"/>
    </source>
</evidence>
<feature type="transmembrane region" description="Helical" evidence="1">
    <location>
        <begin position="39"/>
        <end position="60"/>
    </location>
</feature>
<dbReference type="RefSeq" id="WP_140623109.1">
    <property type="nucleotide sequence ID" value="NZ_VFRQ01000011.1"/>
</dbReference>
<keyword evidence="3" id="KW-1185">Reference proteome</keyword>
<evidence type="ECO:0000256" key="1">
    <source>
        <dbReference type="SAM" id="Phobius"/>
    </source>
</evidence>
<gene>
    <name evidence="2" type="ORF">FJM65_17590</name>
</gene>
<feature type="transmembrane region" description="Helical" evidence="1">
    <location>
        <begin position="95"/>
        <end position="113"/>
    </location>
</feature>
<reference evidence="2 3" key="1">
    <citation type="submission" date="2019-06" db="EMBL/GenBank/DDBJ databases">
        <title>A novel bacterium of genus Pontibacter, isolated from marine sediment.</title>
        <authorList>
            <person name="Huang H."/>
            <person name="Mo K."/>
            <person name="Hu Y."/>
        </authorList>
    </citation>
    <scope>NUCLEOTIDE SEQUENCE [LARGE SCALE GENOMIC DNA]</scope>
    <source>
        <strain evidence="2 3">HB172049</strain>
    </source>
</reference>
<feature type="transmembrane region" description="Helical" evidence="1">
    <location>
        <begin position="69"/>
        <end position="89"/>
    </location>
</feature>
<name>A0A501WAM1_9BACT</name>
<keyword evidence="1" id="KW-1133">Transmembrane helix</keyword>
<comment type="caution">
    <text evidence="2">The sequence shown here is derived from an EMBL/GenBank/DDBJ whole genome shotgun (WGS) entry which is preliminary data.</text>
</comment>
<dbReference type="Proteomes" id="UP000316727">
    <property type="component" value="Unassembled WGS sequence"/>
</dbReference>
<dbReference type="OrthoDB" id="9882403at2"/>
<keyword evidence="1" id="KW-0472">Membrane</keyword>
<sequence>MLKTKKYLISQKQLLGLITLFLLPLYSYAEGGKLIGNALELFAFLIWFLALVSLIMSLIWGKKHSVARVIVYLICGFSLLTWLFSSFLFGRALSTSYNLANIFSIGIMVMTGVRKERKAPPKHT</sequence>
<evidence type="ECO:0000313" key="2">
    <source>
        <dbReference type="EMBL" id="TPE42626.1"/>
    </source>
</evidence>
<organism evidence="2 3">
    <name type="scientific">Pontibacter mangrovi</name>
    <dbReference type="NCBI Taxonomy" id="2589816"/>
    <lineage>
        <taxon>Bacteria</taxon>
        <taxon>Pseudomonadati</taxon>
        <taxon>Bacteroidota</taxon>
        <taxon>Cytophagia</taxon>
        <taxon>Cytophagales</taxon>
        <taxon>Hymenobacteraceae</taxon>
        <taxon>Pontibacter</taxon>
    </lineage>
</organism>
<protein>
    <submittedName>
        <fullName evidence="2">Uncharacterized protein</fullName>
    </submittedName>
</protein>
<proteinExistence type="predicted"/>
<keyword evidence="1" id="KW-0812">Transmembrane</keyword>
<dbReference type="EMBL" id="VFRQ01000011">
    <property type="protein sequence ID" value="TPE42626.1"/>
    <property type="molecule type" value="Genomic_DNA"/>
</dbReference>
<dbReference type="AlphaFoldDB" id="A0A501WAM1"/>
<accession>A0A501WAM1</accession>